<organism evidence="1 2">
    <name type="scientific">Pontibacter aydingkolensis</name>
    <dbReference type="NCBI Taxonomy" id="1911536"/>
    <lineage>
        <taxon>Bacteria</taxon>
        <taxon>Pseudomonadati</taxon>
        <taxon>Bacteroidota</taxon>
        <taxon>Cytophagia</taxon>
        <taxon>Cytophagales</taxon>
        <taxon>Hymenobacteraceae</taxon>
        <taxon>Pontibacter</taxon>
    </lineage>
</organism>
<keyword evidence="2" id="KW-1185">Reference proteome</keyword>
<dbReference type="Proteomes" id="UP000813018">
    <property type="component" value="Unassembled WGS sequence"/>
</dbReference>
<proteinExistence type="predicted"/>
<protein>
    <submittedName>
        <fullName evidence="1">Uncharacterized protein</fullName>
    </submittedName>
</protein>
<gene>
    <name evidence="1" type="ORF">K0O23_16895</name>
</gene>
<accession>A0ABS7CY54</accession>
<dbReference type="RefSeq" id="WP_219878624.1">
    <property type="nucleotide sequence ID" value="NZ_JAHYXK010000018.1"/>
</dbReference>
<reference evidence="1 2" key="1">
    <citation type="journal article" date="2016" name="Int. J. Syst. Evol. Microbiol.">
        <title>Pontibacter aydingkolensis sp. nov., isolated from soil of a salt lake.</title>
        <authorList>
            <person name="Osman G."/>
            <person name="Zhang T."/>
            <person name="Lou K."/>
            <person name="Gao Y."/>
            <person name="Chang W."/>
            <person name="Lin Q."/>
            <person name="Yang H.M."/>
            <person name="Huo X.D."/>
            <person name="Wang N."/>
        </authorList>
    </citation>
    <scope>NUCLEOTIDE SEQUENCE [LARGE SCALE GENOMIC DNA]</scope>
    <source>
        <strain evidence="1 2">KACC 19255</strain>
    </source>
</reference>
<comment type="caution">
    <text evidence="1">The sequence shown here is derived from an EMBL/GenBank/DDBJ whole genome shotgun (WGS) entry which is preliminary data.</text>
</comment>
<evidence type="ECO:0000313" key="1">
    <source>
        <dbReference type="EMBL" id="MBW7468755.1"/>
    </source>
</evidence>
<evidence type="ECO:0000313" key="2">
    <source>
        <dbReference type="Proteomes" id="UP000813018"/>
    </source>
</evidence>
<sequence length="100" mass="11559">MEAVNLNQHNSAFRIEGNEKTRSINLKSIHITKMPEKDTKLSLLVLDEKDIPIYNQMLDVEKDNSVVIEKRFVFYDHLSVKVEADKIDTSFSAMVSFELD</sequence>
<dbReference type="EMBL" id="JAHYXK010000018">
    <property type="protein sequence ID" value="MBW7468755.1"/>
    <property type="molecule type" value="Genomic_DNA"/>
</dbReference>
<name>A0ABS7CY54_9BACT</name>